<evidence type="ECO:0000259" key="12">
    <source>
        <dbReference type="PROSITE" id="PS50262"/>
    </source>
</evidence>
<dbReference type="OrthoDB" id="5950040at2759"/>
<feature type="transmembrane region" description="Helical" evidence="11">
    <location>
        <begin position="483"/>
        <end position="505"/>
    </location>
</feature>
<dbReference type="GO" id="GO:0048266">
    <property type="term" value="P:behavioral response to pain"/>
    <property type="evidence" value="ECO:0007669"/>
    <property type="project" value="TreeGrafter"/>
</dbReference>
<keyword evidence="2" id="KW-1003">Cell membrane</keyword>
<feature type="transmembrane region" description="Helical" evidence="11">
    <location>
        <begin position="20"/>
        <end position="40"/>
    </location>
</feature>
<accession>A0A8T2P0J6</accession>
<dbReference type="PRINTS" id="PR01157">
    <property type="entry name" value="P2YPURNOCPTR"/>
</dbReference>
<comment type="subcellular location">
    <subcellularLocation>
        <location evidence="1">Cell membrane</location>
        <topology evidence="1">Multi-pass membrane protein</topology>
    </subcellularLocation>
</comment>
<keyword evidence="3 11" id="KW-0812">Transmembrane</keyword>
<evidence type="ECO:0000256" key="3">
    <source>
        <dbReference type="ARBA" id="ARBA00022692"/>
    </source>
</evidence>
<dbReference type="PROSITE" id="PS50262">
    <property type="entry name" value="G_PROTEIN_RECEP_F1_2"/>
    <property type="match status" value="3"/>
</dbReference>
<protein>
    <recommendedName>
        <fullName evidence="12">G-protein coupled receptors family 1 profile domain-containing protein</fullName>
    </recommendedName>
</protein>
<name>A0A8T2P0J6_9TELE</name>
<dbReference type="InterPro" id="IPR000276">
    <property type="entry name" value="GPCR_Rhodpsn"/>
</dbReference>
<evidence type="ECO:0000256" key="2">
    <source>
        <dbReference type="ARBA" id="ARBA00022475"/>
    </source>
</evidence>
<organism evidence="13 14">
    <name type="scientific">Albula glossodonta</name>
    <name type="common">roundjaw bonefish</name>
    <dbReference type="NCBI Taxonomy" id="121402"/>
    <lineage>
        <taxon>Eukaryota</taxon>
        <taxon>Metazoa</taxon>
        <taxon>Chordata</taxon>
        <taxon>Craniata</taxon>
        <taxon>Vertebrata</taxon>
        <taxon>Euteleostomi</taxon>
        <taxon>Actinopterygii</taxon>
        <taxon>Neopterygii</taxon>
        <taxon>Teleostei</taxon>
        <taxon>Albuliformes</taxon>
        <taxon>Albulidae</taxon>
        <taxon>Albula</taxon>
    </lineage>
</organism>
<keyword evidence="5" id="KW-0297">G-protein coupled receptor</keyword>
<keyword evidence="9" id="KW-0325">Glycoprotein</keyword>
<evidence type="ECO:0000313" key="13">
    <source>
        <dbReference type="EMBL" id="KAG9343162.1"/>
    </source>
</evidence>
<feature type="transmembrane region" description="Helical" evidence="11">
    <location>
        <begin position="566"/>
        <end position="589"/>
    </location>
</feature>
<keyword evidence="10" id="KW-0807">Transducer</keyword>
<feature type="transmembrane region" description="Helical" evidence="11">
    <location>
        <begin position="517"/>
        <end position="538"/>
    </location>
</feature>
<dbReference type="InterPro" id="IPR017452">
    <property type="entry name" value="GPCR_Rhodpsn_7TM"/>
</dbReference>
<keyword evidence="6 11" id="KW-0472">Membrane</keyword>
<dbReference type="Gene3D" id="1.20.1070.10">
    <property type="entry name" value="Rhodopsin 7-helix transmembrane proteins"/>
    <property type="match status" value="4"/>
</dbReference>
<dbReference type="EMBL" id="JAFBMS010000024">
    <property type="protein sequence ID" value="KAG9343162.1"/>
    <property type="molecule type" value="Genomic_DNA"/>
</dbReference>
<dbReference type="GO" id="GO:0005886">
    <property type="term" value="C:plasma membrane"/>
    <property type="evidence" value="ECO:0007669"/>
    <property type="project" value="UniProtKB-SubCell"/>
</dbReference>
<keyword evidence="14" id="KW-1185">Reference proteome</keyword>
<dbReference type="Pfam" id="PF00001">
    <property type="entry name" value="7tm_1"/>
    <property type="match status" value="4"/>
</dbReference>
<feature type="domain" description="G-protein coupled receptors family 1 profile" evidence="12">
    <location>
        <begin position="419"/>
        <end position="669"/>
    </location>
</feature>
<dbReference type="GO" id="GO:0004930">
    <property type="term" value="F:G protein-coupled receptor activity"/>
    <property type="evidence" value="ECO:0007669"/>
    <property type="project" value="UniProtKB-KW"/>
</dbReference>
<evidence type="ECO:0000256" key="6">
    <source>
        <dbReference type="ARBA" id="ARBA00023136"/>
    </source>
</evidence>
<evidence type="ECO:0000256" key="7">
    <source>
        <dbReference type="ARBA" id="ARBA00023157"/>
    </source>
</evidence>
<dbReference type="AlphaFoldDB" id="A0A8T2P0J6"/>
<keyword evidence="4 11" id="KW-1133">Transmembrane helix</keyword>
<keyword evidence="8" id="KW-0675">Receptor</keyword>
<feature type="transmembrane region" description="Helical" evidence="11">
    <location>
        <begin position="407"/>
        <end position="428"/>
    </location>
</feature>
<feature type="transmembrane region" description="Helical" evidence="11">
    <location>
        <begin position="79"/>
        <end position="95"/>
    </location>
</feature>
<feature type="transmembrane region" description="Helical" evidence="11">
    <location>
        <begin position="52"/>
        <end position="73"/>
    </location>
</feature>
<dbReference type="PANTHER" id="PTHR24234">
    <property type="entry name" value="LYSOPHOSPHATIDIC ACID RECEPTOR 5/SPHINGOSYLPHOSPHORYLCHOLINE RECEPTOR"/>
    <property type="match status" value="1"/>
</dbReference>
<feature type="transmembrane region" description="Helical" evidence="11">
    <location>
        <begin position="650"/>
        <end position="671"/>
    </location>
</feature>
<proteinExistence type="predicted"/>
<feature type="transmembrane region" description="Helical" evidence="11">
    <location>
        <begin position="440"/>
        <end position="463"/>
    </location>
</feature>
<feature type="transmembrane region" description="Helical" evidence="11">
    <location>
        <begin position="257"/>
        <end position="278"/>
    </location>
</feature>
<dbReference type="SUPFAM" id="SSF81321">
    <property type="entry name" value="Family A G protein-coupled receptor-like"/>
    <property type="match status" value="4"/>
</dbReference>
<dbReference type="PANTHER" id="PTHR24234:SF6">
    <property type="entry name" value="LYSOPHOSPHATIDIC ACID RECEPTOR 5"/>
    <property type="match status" value="1"/>
</dbReference>
<sequence length="694" mass="77806">MNTSCDVNETMSRNASLATVYSLVLIAGLPLNGLSLWILLKRHRLKSTNTIFMTNLALSDLVLALSLPLRIYYHANAEWIFGAVVCALTTMLFRVNITSSSIFITFISVDRLLAVVFPLRSRTVRTPTFSVKHGLTSSNTVFMANLALSDLILALSLPLRIYYYASARWPFGAVTCTAAEMLLRINLYTSSVFVTFISVDRLLAVVFPLHSRTLRSTKYAAFATLYSLILFVGLPLNGLCLWILLKKHGLTSSNLVFMANLALCDFVLALSMPLRIHYYATGKWSFGPVACTITSLLFRFNIQSSAILITFISVDRLLAVVFPLRSRTIRVWGGGWGFWGGVEVAYDFLKTFAMVERRADLASYAPSRASLLYKKKSEARGEPLTSKTEMQNTSCDTSHFRYPLFTATYSLVLAFGLPLNVVSLRTLVSSLGLRSVPAIYMANLAVSDLLFILSLPFRIAYFATGKWSLGDVACMIPGTMFSVNLYSSSFFITLISVDRLLAVVYPIRSRLLRTRSMAWASCVVVWLAITSLAVPIALNHKSNKDKNCSVTRCFENYSNEEWQKGFYILCTVTALGILLPFTIISGSTISVIRSLRTDRASTEMIQRSKMIWMFVTNLFIYALCFIPFHISFILYGLYKLKFLQSSFFDAQTVTMCLASTNSCLDPIIYYFSIKSIQKQRKNEMNMDTMTMALS</sequence>
<feature type="domain" description="G-protein coupled receptors family 1 profile" evidence="12">
    <location>
        <begin position="236"/>
        <end position="422"/>
    </location>
</feature>
<feature type="transmembrane region" description="Helical" evidence="11">
    <location>
        <begin position="610"/>
        <end position="638"/>
    </location>
</feature>
<evidence type="ECO:0000256" key="9">
    <source>
        <dbReference type="ARBA" id="ARBA00023180"/>
    </source>
</evidence>
<evidence type="ECO:0000256" key="4">
    <source>
        <dbReference type="ARBA" id="ARBA00022989"/>
    </source>
</evidence>
<evidence type="ECO:0000256" key="10">
    <source>
        <dbReference type="ARBA" id="ARBA00023224"/>
    </source>
</evidence>
<evidence type="ECO:0000313" key="14">
    <source>
        <dbReference type="Proteomes" id="UP000824540"/>
    </source>
</evidence>
<feature type="domain" description="G-protein coupled receptors family 1 profile" evidence="12">
    <location>
        <begin position="31"/>
        <end position="209"/>
    </location>
</feature>
<evidence type="ECO:0000256" key="1">
    <source>
        <dbReference type="ARBA" id="ARBA00004651"/>
    </source>
</evidence>
<dbReference type="CDD" id="cd14982">
    <property type="entry name" value="7tmA_purinoceptor-like"/>
    <property type="match status" value="1"/>
</dbReference>
<evidence type="ECO:0000256" key="8">
    <source>
        <dbReference type="ARBA" id="ARBA00023170"/>
    </source>
</evidence>
<reference evidence="13" key="1">
    <citation type="thesis" date="2021" institute="BYU ScholarsArchive" country="Provo, UT, USA">
        <title>Applications of and Algorithms for Genome Assembly and Genomic Analyses with an Emphasis on Marine Teleosts.</title>
        <authorList>
            <person name="Pickett B.D."/>
        </authorList>
    </citation>
    <scope>NUCLEOTIDE SEQUENCE</scope>
    <source>
        <strain evidence="13">HI-2016</strain>
    </source>
</reference>
<gene>
    <name evidence="13" type="ORF">JZ751_014135</name>
</gene>
<feature type="transmembrane region" description="Helical" evidence="11">
    <location>
        <begin position="141"/>
        <end position="164"/>
    </location>
</feature>
<feature type="transmembrane region" description="Helical" evidence="11">
    <location>
        <begin position="219"/>
        <end position="245"/>
    </location>
</feature>
<evidence type="ECO:0000256" key="5">
    <source>
        <dbReference type="ARBA" id="ARBA00023040"/>
    </source>
</evidence>
<dbReference type="PRINTS" id="PR00237">
    <property type="entry name" value="GPCRRHODOPSN"/>
</dbReference>
<comment type="caution">
    <text evidence="13">The sequence shown here is derived from an EMBL/GenBank/DDBJ whole genome shotgun (WGS) entry which is preliminary data.</text>
</comment>
<evidence type="ECO:0000256" key="11">
    <source>
        <dbReference type="SAM" id="Phobius"/>
    </source>
</evidence>
<keyword evidence="7" id="KW-1015">Disulfide bond</keyword>
<dbReference type="Proteomes" id="UP000824540">
    <property type="component" value="Unassembled WGS sequence"/>
</dbReference>
<feature type="transmembrane region" description="Helical" evidence="11">
    <location>
        <begin position="185"/>
        <end position="207"/>
    </location>
</feature>